<dbReference type="PANTHER" id="PTHR36932">
    <property type="entry name" value="CAPSULAR POLYSACCHARIDE BIOSYNTHESIS PROTEIN"/>
    <property type="match status" value="1"/>
</dbReference>
<dbReference type="AlphaFoldDB" id="A0A1B7JWE0"/>
<dbReference type="InterPro" id="IPR053158">
    <property type="entry name" value="CapK_Type1_Caps_Biosynth"/>
</dbReference>
<sequence>MLWHYWRARRLHFKNRAELEAYQLRCLAKFKRNTLINSAYFRPFINKPLADFPLMNKQIMMDNFDAMNTAGLSSKTLLDCAQKSEQSRDFTPKVGRFSVGLSSGTSRRRGLFVVSPQEQDIWSGSMLAKMLPNGLLGGERVALFLRANNNLYESVNNRSISLRFYDLYTDFKMQLKALEDYQPSIIVAPAQVLCAIADAMNQQKIHLKTQKVISVAEVLEQHDKKKLQHCFPNVGEVYQATEGFLGCTCAHGTLHLNEAFLHIEKNWLDDARFMPIITDFTRKTQPIVRYQLDDILVVKKEPCPCGDPQLAIERIEGRCDDLLQLPDIEGNTVTIFADPCARVIINHLPVTADFRLTQQGNHLSLQGECTDAELAQCHYQLEQYFSRQQVDIKSLSWTLIPAPIDQPLSTKKRRITRKEAI</sequence>
<dbReference type="Gene3D" id="3.40.50.12780">
    <property type="entry name" value="N-terminal domain of ligase-like"/>
    <property type="match status" value="1"/>
</dbReference>
<reference evidence="1 2" key="1">
    <citation type="submission" date="2016-04" db="EMBL/GenBank/DDBJ databases">
        <title>ATOL: Assembling a taxonomically balanced genome-scale reconstruction of the evolutionary history of the Enterobacteriaceae.</title>
        <authorList>
            <person name="Plunkett G.III."/>
            <person name="Neeno-Eckwall E.C."/>
            <person name="Glasner J.D."/>
            <person name="Perna N.T."/>
        </authorList>
    </citation>
    <scope>NUCLEOTIDE SEQUENCE [LARGE SCALE GENOMIC DNA]</scope>
    <source>
        <strain evidence="1 2">ATCC 35613</strain>
    </source>
</reference>
<dbReference type="EMBL" id="LXEW01000024">
    <property type="protein sequence ID" value="OAT52216.1"/>
    <property type="molecule type" value="Genomic_DNA"/>
</dbReference>
<gene>
    <name evidence="1" type="ORF">M998_1630</name>
</gene>
<dbReference type="Proteomes" id="UP000078224">
    <property type="component" value="Unassembled WGS sequence"/>
</dbReference>
<keyword evidence="2" id="KW-1185">Reference proteome</keyword>
<dbReference type="RefSeq" id="WP_197713333.1">
    <property type="nucleotide sequence ID" value="NZ_LXEW01000024.1"/>
</dbReference>
<name>A0A1B7JWE0_9GAMM</name>
<dbReference type="PANTHER" id="PTHR36932:SF1">
    <property type="entry name" value="CAPSULAR POLYSACCHARIDE BIOSYNTHESIS PROTEIN"/>
    <property type="match status" value="1"/>
</dbReference>
<comment type="caution">
    <text evidence="1">The sequence shown here is derived from an EMBL/GenBank/DDBJ whole genome shotgun (WGS) entry which is preliminary data.</text>
</comment>
<dbReference type="NCBIfam" id="TIGR02304">
    <property type="entry name" value="aden_form_hyp"/>
    <property type="match status" value="1"/>
</dbReference>
<dbReference type="PATRIC" id="fig|1354272.4.peg.1658"/>
<evidence type="ECO:0000313" key="2">
    <source>
        <dbReference type="Proteomes" id="UP000078224"/>
    </source>
</evidence>
<dbReference type="InterPro" id="IPR042099">
    <property type="entry name" value="ANL_N_sf"/>
</dbReference>
<protein>
    <submittedName>
        <fullName evidence="1">Adenylate-forming enzyme</fullName>
    </submittedName>
</protein>
<accession>A0A1B7JWE0</accession>
<evidence type="ECO:0000313" key="1">
    <source>
        <dbReference type="EMBL" id="OAT52216.1"/>
    </source>
</evidence>
<organism evidence="1 2">
    <name type="scientific">Providencia heimbachae ATCC 35613</name>
    <dbReference type="NCBI Taxonomy" id="1354272"/>
    <lineage>
        <taxon>Bacteria</taxon>
        <taxon>Pseudomonadati</taxon>
        <taxon>Pseudomonadota</taxon>
        <taxon>Gammaproteobacteria</taxon>
        <taxon>Enterobacterales</taxon>
        <taxon>Morganellaceae</taxon>
        <taxon>Providencia</taxon>
    </lineage>
</organism>
<dbReference type="InterPro" id="IPR012685">
    <property type="entry name" value="CHP02304_F390_synth-rel"/>
</dbReference>
<proteinExistence type="predicted"/>